<gene>
    <name evidence="6 7" type="primary">rsmG</name>
    <name evidence="7" type="ORF">IAG03_08240</name>
</gene>
<dbReference type="GO" id="GO:0070043">
    <property type="term" value="F:rRNA (guanine-N7-)-methyltransferase activity"/>
    <property type="evidence" value="ECO:0007669"/>
    <property type="project" value="UniProtKB-UniRule"/>
</dbReference>
<evidence type="ECO:0000256" key="1">
    <source>
        <dbReference type="ARBA" id="ARBA00022490"/>
    </source>
</evidence>
<proteinExistence type="inferred from homology"/>
<dbReference type="Proteomes" id="UP000651482">
    <property type="component" value="Unassembled WGS sequence"/>
</dbReference>
<dbReference type="HAMAP" id="MF_00074">
    <property type="entry name" value="16SrRNA_methyltr_G"/>
    <property type="match status" value="1"/>
</dbReference>
<evidence type="ECO:0000313" key="7">
    <source>
        <dbReference type="EMBL" id="MBC8533991.1"/>
    </source>
</evidence>
<accession>A0A926HT14</accession>
<evidence type="ECO:0000313" key="8">
    <source>
        <dbReference type="Proteomes" id="UP000651482"/>
    </source>
</evidence>
<dbReference type="SUPFAM" id="SSF53335">
    <property type="entry name" value="S-adenosyl-L-methionine-dependent methyltransferases"/>
    <property type="match status" value="1"/>
</dbReference>
<dbReference type="InterPro" id="IPR003682">
    <property type="entry name" value="rRNA_ssu_MeTfrase_G"/>
</dbReference>
<sequence length="237" mass="26679">MTDIRESLKQKAEREQVPLSEHQLDLFQIYMQELIMWNEKMNLTAITDPEEIVVKHFLDSLLLAPFLPEKEVFSFADVGTGAGFPGVPIMILHPDIRMVLIDSLQKRLTFLEALCQKLFLSPELLHARAEECGRNPRYRETFDIVTARAVAPLNVLAEYCLPLLKQGGAFIAMKGPGGIDEAHAAKSAIQLLGGSISNIVTKSISNEITRTFIVIEKRRQTPEKYPRRGVKITKNPL</sequence>
<keyword evidence="4 6" id="KW-0808">Transferase</keyword>
<feature type="binding site" evidence="6">
    <location>
        <position position="84"/>
    </location>
    <ligand>
        <name>S-adenosyl-L-methionine</name>
        <dbReference type="ChEBI" id="CHEBI:59789"/>
    </ligand>
</feature>
<dbReference type="AlphaFoldDB" id="A0A926HT14"/>
<reference evidence="7" key="1">
    <citation type="submission" date="2020-08" db="EMBL/GenBank/DDBJ databases">
        <title>Genome public.</title>
        <authorList>
            <person name="Liu C."/>
            <person name="Sun Q."/>
        </authorList>
    </citation>
    <scope>NUCLEOTIDE SEQUENCE</scope>
    <source>
        <strain evidence="7">NSJ-40</strain>
    </source>
</reference>
<dbReference type="FunFam" id="3.40.50.150:FF:000041">
    <property type="entry name" value="Ribosomal RNA small subunit methyltransferase G"/>
    <property type="match status" value="1"/>
</dbReference>
<evidence type="ECO:0000256" key="4">
    <source>
        <dbReference type="ARBA" id="ARBA00022679"/>
    </source>
</evidence>
<organism evidence="7 8">
    <name type="scientific">Yeguia hominis</name>
    <dbReference type="NCBI Taxonomy" id="2763662"/>
    <lineage>
        <taxon>Bacteria</taxon>
        <taxon>Bacillati</taxon>
        <taxon>Bacillota</taxon>
        <taxon>Clostridia</taxon>
        <taxon>Eubacteriales</taxon>
        <taxon>Yeguiaceae</taxon>
        <taxon>Yeguia</taxon>
    </lineage>
</organism>
<evidence type="ECO:0000256" key="2">
    <source>
        <dbReference type="ARBA" id="ARBA00022552"/>
    </source>
</evidence>
<comment type="caution">
    <text evidence="6">Lacks conserved residue(s) required for the propagation of feature annotation.</text>
</comment>
<dbReference type="EMBL" id="JACRSN010000011">
    <property type="protein sequence ID" value="MBC8533991.1"/>
    <property type="molecule type" value="Genomic_DNA"/>
</dbReference>
<keyword evidence="5 6" id="KW-0949">S-adenosyl-L-methionine</keyword>
<dbReference type="PANTHER" id="PTHR31760">
    <property type="entry name" value="S-ADENOSYL-L-METHIONINE-DEPENDENT METHYLTRANSFERASES SUPERFAMILY PROTEIN"/>
    <property type="match status" value="1"/>
</dbReference>
<dbReference type="PIRSF" id="PIRSF003078">
    <property type="entry name" value="GidB"/>
    <property type="match status" value="1"/>
</dbReference>
<evidence type="ECO:0000256" key="6">
    <source>
        <dbReference type="HAMAP-Rule" id="MF_00074"/>
    </source>
</evidence>
<feature type="binding site" evidence="6">
    <location>
        <position position="148"/>
    </location>
    <ligand>
        <name>S-adenosyl-L-methionine</name>
        <dbReference type="ChEBI" id="CHEBI:59789"/>
    </ligand>
</feature>
<feature type="binding site" evidence="6">
    <location>
        <begin position="129"/>
        <end position="130"/>
    </location>
    <ligand>
        <name>S-adenosyl-L-methionine</name>
        <dbReference type="ChEBI" id="CHEBI:59789"/>
    </ligand>
</feature>
<comment type="subcellular location">
    <subcellularLocation>
        <location evidence="6">Cytoplasm</location>
    </subcellularLocation>
</comment>
<evidence type="ECO:0000256" key="5">
    <source>
        <dbReference type="ARBA" id="ARBA00022691"/>
    </source>
</evidence>
<dbReference type="InterPro" id="IPR029063">
    <property type="entry name" value="SAM-dependent_MTases_sf"/>
</dbReference>
<dbReference type="PANTHER" id="PTHR31760:SF0">
    <property type="entry name" value="S-ADENOSYL-L-METHIONINE-DEPENDENT METHYLTRANSFERASES SUPERFAMILY PROTEIN"/>
    <property type="match status" value="1"/>
</dbReference>
<dbReference type="EC" id="2.1.1.-" evidence="6"/>
<comment type="similarity">
    <text evidence="6">Belongs to the methyltransferase superfamily. RNA methyltransferase RsmG family.</text>
</comment>
<dbReference type="NCBIfam" id="TIGR00138">
    <property type="entry name" value="rsmG_gidB"/>
    <property type="match status" value="1"/>
</dbReference>
<evidence type="ECO:0000256" key="3">
    <source>
        <dbReference type="ARBA" id="ARBA00022603"/>
    </source>
</evidence>
<comment type="caution">
    <text evidence="7">The sequence shown here is derived from an EMBL/GenBank/DDBJ whole genome shotgun (WGS) entry which is preliminary data.</text>
</comment>
<protein>
    <recommendedName>
        <fullName evidence="6">Ribosomal RNA small subunit methyltransferase G</fullName>
        <ecNumber evidence="6">2.1.1.-</ecNumber>
    </recommendedName>
    <alternativeName>
        <fullName evidence="6">16S rRNA 7-methylguanosine methyltransferase</fullName>
        <shortName evidence="6">16S rRNA m7G methyltransferase</shortName>
    </alternativeName>
</protein>
<dbReference type="GO" id="GO:0005829">
    <property type="term" value="C:cytosol"/>
    <property type="evidence" value="ECO:0007669"/>
    <property type="project" value="TreeGrafter"/>
</dbReference>
<keyword evidence="2 6" id="KW-0698">rRNA processing</keyword>
<dbReference type="RefSeq" id="WP_249319641.1">
    <property type="nucleotide sequence ID" value="NZ_JACRSN010000011.1"/>
</dbReference>
<dbReference type="Gene3D" id="3.40.50.150">
    <property type="entry name" value="Vaccinia Virus protein VP39"/>
    <property type="match status" value="1"/>
</dbReference>
<name>A0A926HT14_9FIRM</name>
<keyword evidence="8" id="KW-1185">Reference proteome</keyword>
<dbReference type="Pfam" id="PF02527">
    <property type="entry name" value="GidB"/>
    <property type="match status" value="1"/>
</dbReference>
<keyword evidence="1 6" id="KW-0963">Cytoplasm</keyword>
<keyword evidence="3 6" id="KW-0489">Methyltransferase</keyword>
<feature type="binding site" evidence="6">
    <location>
        <position position="79"/>
    </location>
    <ligand>
        <name>S-adenosyl-L-methionine</name>
        <dbReference type="ChEBI" id="CHEBI:59789"/>
    </ligand>
</feature>
<comment type="function">
    <text evidence="6">Specifically methylates the N7 position of a guanine in 16S rRNA.</text>
</comment>